<reference evidence="2 3" key="1">
    <citation type="submission" date="2017-12" db="EMBL/GenBank/DDBJ databases">
        <title>Comparative genomics of Botrytis spp.</title>
        <authorList>
            <person name="Valero-Jimenez C.A."/>
            <person name="Tapia P."/>
            <person name="Veloso J."/>
            <person name="Silva-Moreno E."/>
            <person name="Staats M."/>
            <person name="Valdes J.H."/>
            <person name="Van Kan J.A.L."/>
        </authorList>
    </citation>
    <scope>NUCLEOTIDE SEQUENCE [LARGE SCALE GENOMIC DNA]</scope>
    <source>
        <strain evidence="2 3">MUCL2120</strain>
    </source>
</reference>
<dbReference type="AlphaFoldDB" id="A0A4Z1HA09"/>
<gene>
    <name evidence="2" type="ORF">BOTNAR_1938g00010</name>
</gene>
<evidence type="ECO:0000259" key="1">
    <source>
        <dbReference type="Pfam" id="PF06985"/>
    </source>
</evidence>
<comment type="caution">
    <text evidence="2">The sequence shown here is derived from an EMBL/GenBank/DDBJ whole genome shotgun (WGS) entry which is preliminary data.</text>
</comment>
<feature type="domain" description="Heterokaryon incompatibility" evidence="1">
    <location>
        <begin position="44"/>
        <end position="211"/>
    </location>
</feature>
<dbReference type="InterPro" id="IPR052895">
    <property type="entry name" value="HetReg/Transcr_Mod"/>
</dbReference>
<keyword evidence="3" id="KW-1185">Reference proteome</keyword>
<dbReference type="PANTHER" id="PTHR24148">
    <property type="entry name" value="ANKYRIN REPEAT DOMAIN-CONTAINING PROTEIN 39 HOMOLOG-RELATED"/>
    <property type="match status" value="1"/>
</dbReference>
<dbReference type="OrthoDB" id="2288928at2759"/>
<name>A0A4Z1HA09_9HELO</name>
<evidence type="ECO:0000313" key="2">
    <source>
        <dbReference type="EMBL" id="TGO43580.1"/>
    </source>
</evidence>
<accession>A0A4Z1HA09</accession>
<evidence type="ECO:0000313" key="3">
    <source>
        <dbReference type="Proteomes" id="UP000297452"/>
    </source>
</evidence>
<dbReference type="STRING" id="278944.A0A4Z1HA09"/>
<dbReference type="Proteomes" id="UP000297452">
    <property type="component" value="Unassembled WGS sequence"/>
</dbReference>
<dbReference type="Pfam" id="PF06985">
    <property type="entry name" value="HET"/>
    <property type="match status" value="1"/>
</dbReference>
<organism evidence="2 3">
    <name type="scientific">Botryotinia narcissicola</name>
    <dbReference type="NCBI Taxonomy" id="278944"/>
    <lineage>
        <taxon>Eukaryota</taxon>
        <taxon>Fungi</taxon>
        <taxon>Dikarya</taxon>
        <taxon>Ascomycota</taxon>
        <taxon>Pezizomycotina</taxon>
        <taxon>Leotiomycetes</taxon>
        <taxon>Helotiales</taxon>
        <taxon>Sclerotiniaceae</taxon>
        <taxon>Botryotinia</taxon>
    </lineage>
</organism>
<dbReference type="Pfam" id="PF26639">
    <property type="entry name" value="Het-6_barrel"/>
    <property type="match status" value="1"/>
</dbReference>
<dbReference type="EMBL" id="PQXJ01001931">
    <property type="protein sequence ID" value="TGO43580.1"/>
    <property type="molecule type" value="Genomic_DNA"/>
</dbReference>
<dbReference type="InterPro" id="IPR010730">
    <property type="entry name" value="HET"/>
</dbReference>
<dbReference type="PANTHER" id="PTHR24148:SF80">
    <property type="entry name" value="HETEROKARYON INCOMPATIBILITY DOMAIN-CONTAINING PROTEIN"/>
    <property type="match status" value="1"/>
</dbReference>
<proteinExistence type="predicted"/>
<sequence length="666" mass="76216">MAFHYDMLPSDHSFRILELNPGHDHNSPLRGSLKLHSIKSPPRYEALSYVWGLAGHNESLECDGQDFKITASLDTALKRVCSAHSSILIWVDQICINQSDNSECSQQVSIMKDIYSGAEIVSAWLGPGDPEKVNSVAETMKILANAVSSLFTERINLISINDDTPMERPPTFPQDEFLRQMSLPIRSSPIWNDFNSMLTLPYFSLIWIIQEIAVSRAFRMLWGNVEIPGHVLRNALTCAKLHSMDEQDIVTHSPVLSLGNVPRTLYSKEYHSQDLLDLVLQTGKQQATDGRDKIFALIGLSHNDNLMPDYSQTEASLFKEFVLQEITRSNLKILSYTNVIDPFITMKPLWVPQWSPPNNKINGALINLGFNASNRHDINRDTTFNSQFLVLKGLQIDEVKAVSDLVPYDNGIAFAISSFFKLVTQNEDLFQKKYGLEFIRPFLLTMLVNRKNNPLFCLGAIPIQDDIYLDTFIREAFSSLFRRIYHSASEIDLTRDEYVSVLSLLRAAVNATPTTTTTGMLWFKEDETFQFLRTTLEKLFPDDDELVLSFYDVFKRMRTSSRGRNEAERWQFNEIFFRYTIHRRFFITESGYIGLGPPCMKDGDSVCILFGGTTPYIVRPTPTTDEYFFLGESYVHGIMEGEVMAMYEAQEISVEQQLIERWFRLI</sequence>
<protein>
    <recommendedName>
        <fullName evidence="1">Heterokaryon incompatibility domain-containing protein</fullName>
    </recommendedName>
</protein>